<dbReference type="Proteomes" id="UP001438707">
    <property type="component" value="Unassembled WGS sequence"/>
</dbReference>
<feature type="compositionally biased region" description="Polar residues" evidence="1">
    <location>
        <begin position="208"/>
        <end position="231"/>
    </location>
</feature>
<evidence type="ECO:0000313" key="4">
    <source>
        <dbReference type="Proteomes" id="UP001438707"/>
    </source>
</evidence>
<evidence type="ECO:0000256" key="1">
    <source>
        <dbReference type="SAM" id="MobiDB-lite"/>
    </source>
</evidence>
<evidence type="ECO:0000313" key="3">
    <source>
        <dbReference type="EMBL" id="KAK9841239.1"/>
    </source>
</evidence>
<dbReference type="GO" id="GO:0005524">
    <property type="term" value="F:ATP binding"/>
    <property type="evidence" value="ECO:0007669"/>
    <property type="project" value="InterPro"/>
</dbReference>
<dbReference type="SUPFAM" id="SSF56112">
    <property type="entry name" value="Protein kinase-like (PK-like)"/>
    <property type="match status" value="1"/>
</dbReference>
<reference evidence="3 4" key="1">
    <citation type="journal article" date="2024" name="Nat. Commun.">
        <title>Phylogenomics reveals the evolutionary origins of lichenization in chlorophyte algae.</title>
        <authorList>
            <person name="Puginier C."/>
            <person name="Libourel C."/>
            <person name="Otte J."/>
            <person name="Skaloud P."/>
            <person name="Haon M."/>
            <person name="Grisel S."/>
            <person name="Petersen M."/>
            <person name="Berrin J.G."/>
            <person name="Delaux P.M."/>
            <person name="Dal Grande F."/>
            <person name="Keller J."/>
        </authorList>
    </citation>
    <scope>NUCLEOTIDE SEQUENCE [LARGE SCALE GENOMIC DNA]</scope>
    <source>
        <strain evidence="3 4">SAG 2145</strain>
    </source>
</reference>
<sequence>MDQWFVQLERLPDFSAELKDDSHEILNDPLRVSDPDALFADSEIAVRRLQRLLARRGLEGSTTGQSSAQEGNNLPIIILWCIFGVCDMGLAFKDLISKRMDLSRLHYEKVTFLMGYAAAGTAFLCCWLPHLASQEPKTVGPELDLALEYDRWIMLRSLVQLYRLLTVMSRNVAWLPGWMALYVLRQEGMTAKCRCWAMQFSRPFASSARMQRSNKQTLQPSKKPVQQQMRHGRSAVTTTPCGYKAEVRTEQDWHALAVSCCQAAQTLHAKGLVHRDLRLDNVIQLGPLLYTVIDLESAARSSNSKLPQHFSSVLKSCSPAALDDGKYTPASDMHSIGCLLESALDMPSAAPQAFIGDLQQERLDAGEALEYLKSRWVSSDPMQS</sequence>
<dbReference type="InterPro" id="IPR011009">
    <property type="entry name" value="Kinase-like_dom_sf"/>
</dbReference>
<comment type="caution">
    <text evidence="3">The sequence shown here is derived from an EMBL/GenBank/DDBJ whole genome shotgun (WGS) entry which is preliminary data.</text>
</comment>
<keyword evidence="4" id="KW-1185">Reference proteome</keyword>
<name>A0AAW1S652_9CHLO</name>
<dbReference type="Pfam" id="PF00069">
    <property type="entry name" value="Pkinase"/>
    <property type="match status" value="1"/>
</dbReference>
<feature type="region of interest" description="Disordered" evidence="1">
    <location>
        <begin position="207"/>
        <end position="231"/>
    </location>
</feature>
<gene>
    <name evidence="3" type="ORF">WJX74_002390</name>
</gene>
<feature type="domain" description="Protein kinase" evidence="2">
    <location>
        <begin position="247"/>
        <end position="343"/>
    </location>
</feature>
<dbReference type="GO" id="GO:0004672">
    <property type="term" value="F:protein kinase activity"/>
    <property type="evidence" value="ECO:0007669"/>
    <property type="project" value="InterPro"/>
</dbReference>
<accession>A0AAW1S652</accession>
<organism evidence="3 4">
    <name type="scientific">Apatococcus lobatus</name>
    <dbReference type="NCBI Taxonomy" id="904363"/>
    <lineage>
        <taxon>Eukaryota</taxon>
        <taxon>Viridiplantae</taxon>
        <taxon>Chlorophyta</taxon>
        <taxon>core chlorophytes</taxon>
        <taxon>Trebouxiophyceae</taxon>
        <taxon>Chlorellales</taxon>
        <taxon>Chlorellaceae</taxon>
        <taxon>Apatococcus</taxon>
    </lineage>
</organism>
<evidence type="ECO:0000259" key="2">
    <source>
        <dbReference type="Pfam" id="PF00069"/>
    </source>
</evidence>
<dbReference type="InterPro" id="IPR000719">
    <property type="entry name" value="Prot_kinase_dom"/>
</dbReference>
<dbReference type="Gene3D" id="1.10.510.10">
    <property type="entry name" value="Transferase(Phosphotransferase) domain 1"/>
    <property type="match status" value="1"/>
</dbReference>
<protein>
    <recommendedName>
        <fullName evidence="2">Protein kinase domain-containing protein</fullName>
    </recommendedName>
</protein>
<dbReference type="AlphaFoldDB" id="A0AAW1S652"/>
<dbReference type="EMBL" id="JALJOS010000003">
    <property type="protein sequence ID" value="KAK9841239.1"/>
    <property type="molecule type" value="Genomic_DNA"/>
</dbReference>
<proteinExistence type="predicted"/>